<organism evidence="1">
    <name type="scientific">Salix viminalis</name>
    <name type="common">Common osier</name>
    <name type="synonym">Basket willow</name>
    <dbReference type="NCBI Taxonomy" id="40686"/>
    <lineage>
        <taxon>Eukaryota</taxon>
        <taxon>Viridiplantae</taxon>
        <taxon>Streptophyta</taxon>
        <taxon>Embryophyta</taxon>
        <taxon>Tracheophyta</taxon>
        <taxon>Spermatophyta</taxon>
        <taxon>Magnoliopsida</taxon>
        <taxon>eudicotyledons</taxon>
        <taxon>Gunneridae</taxon>
        <taxon>Pentapetalae</taxon>
        <taxon>rosids</taxon>
        <taxon>fabids</taxon>
        <taxon>Malpighiales</taxon>
        <taxon>Salicaceae</taxon>
        <taxon>Saliceae</taxon>
        <taxon>Salix</taxon>
    </lineage>
</organism>
<gene>
    <name evidence="1" type="ORF">SVIM_LOCUS97704</name>
</gene>
<evidence type="ECO:0000313" key="1">
    <source>
        <dbReference type="EMBL" id="VFU28749.1"/>
    </source>
</evidence>
<dbReference type="AlphaFoldDB" id="A0A6N2KMC4"/>
<proteinExistence type="predicted"/>
<protein>
    <submittedName>
        <fullName evidence="1">Uncharacterized protein</fullName>
    </submittedName>
</protein>
<sequence>MSSALDMSLDDMIKNSKKSGSANFRARLPEPVLLAAYLTAPAIVQLLIPPLRLRKVRGSTTCSGINQVGPPL</sequence>
<dbReference type="EMBL" id="CAADRP010000447">
    <property type="protein sequence ID" value="VFU28749.1"/>
    <property type="molecule type" value="Genomic_DNA"/>
</dbReference>
<accession>A0A6N2KMC4</accession>
<name>A0A6N2KMC4_SALVM</name>
<reference evidence="1" key="1">
    <citation type="submission" date="2019-03" db="EMBL/GenBank/DDBJ databases">
        <authorList>
            <person name="Mank J."/>
            <person name="Almeida P."/>
        </authorList>
    </citation>
    <scope>NUCLEOTIDE SEQUENCE</scope>
    <source>
        <strain evidence="1">78183</strain>
    </source>
</reference>